<evidence type="ECO:0000313" key="1">
    <source>
        <dbReference type="EMBL" id="MEQ2244818.1"/>
    </source>
</evidence>
<dbReference type="Proteomes" id="UP001482620">
    <property type="component" value="Unassembled WGS sequence"/>
</dbReference>
<name>A0ABV0UHU5_9TELE</name>
<sequence>MYGNLDDLIECFMTITSHSSFDHSTVRKVSGFLRMEQDEDFWFFLQLFHQIRPRVDMMYQQLQGRTLTWCSSNVPCRTSPAVFKPSGQTFICLDFPPPVPCSHHRSQCNLRTSYFMKIPV</sequence>
<gene>
    <name evidence="1" type="ORF">ILYODFUR_021086</name>
</gene>
<accession>A0ABV0UHU5</accession>
<comment type="caution">
    <text evidence="1">The sequence shown here is derived from an EMBL/GenBank/DDBJ whole genome shotgun (WGS) entry which is preliminary data.</text>
</comment>
<evidence type="ECO:0000313" key="2">
    <source>
        <dbReference type="Proteomes" id="UP001482620"/>
    </source>
</evidence>
<dbReference type="EMBL" id="JAHRIQ010071734">
    <property type="protein sequence ID" value="MEQ2244818.1"/>
    <property type="molecule type" value="Genomic_DNA"/>
</dbReference>
<protein>
    <submittedName>
        <fullName evidence="1">Uncharacterized protein</fullName>
    </submittedName>
</protein>
<keyword evidence="2" id="KW-1185">Reference proteome</keyword>
<reference evidence="1 2" key="1">
    <citation type="submission" date="2021-06" db="EMBL/GenBank/DDBJ databases">
        <authorList>
            <person name="Palmer J.M."/>
        </authorList>
    </citation>
    <scope>NUCLEOTIDE SEQUENCE [LARGE SCALE GENOMIC DNA]</scope>
    <source>
        <strain evidence="2">if_2019</strain>
        <tissue evidence="1">Muscle</tissue>
    </source>
</reference>
<proteinExistence type="predicted"/>
<organism evidence="1 2">
    <name type="scientific">Ilyodon furcidens</name>
    <name type="common">goldbreast splitfin</name>
    <dbReference type="NCBI Taxonomy" id="33524"/>
    <lineage>
        <taxon>Eukaryota</taxon>
        <taxon>Metazoa</taxon>
        <taxon>Chordata</taxon>
        <taxon>Craniata</taxon>
        <taxon>Vertebrata</taxon>
        <taxon>Euteleostomi</taxon>
        <taxon>Actinopterygii</taxon>
        <taxon>Neopterygii</taxon>
        <taxon>Teleostei</taxon>
        <taxon>Neoteleostei</taxon>
        <taxon>Acanthomorphata</taxon>
        <taxon>Ovalentaria</taxon>
        <taxon>Atherinomorphae</taxon>
        <taxon>Cyprinodontiformes</taxon>
        <taxon>Goodeidae</taxon>
        <taxon>Ilyodon</taxon>
    </lineage>
</organism>